<dbReference type="InterPro" id="IPR050624">
    <property type="entry name" value="HTH-type_Tx_Regulator"/>
</dbReference>
<name>A0A3P1V8P5_9STRE</name>
<comment type="caution">
    <text evidence="4">The sequence shown here is derived from an EMBL/GenBank/DDBJ whole genome shotgun (WGS) entry which is preliminary data.</text>
</comment>
<proteinExistence type="predicted"/>
<evidence type="ECO:0000259" key="3">
    <source>
        <dbReference type="PROSITE" id="PS50977"/>
    </source>
</evidence>
<protein>
    <submittedName>
        <fullName evidence="4">TetR/AcrR family transcriptional regulator</fullName>
    </submittedName>
</protein>
<dbReference type="InterPro" id="IPR039532">
    <property type="entry name" value="TetR_C_Firmicutes"/>
</dbReference>
<dbReference type="Proteomes" id="UP000281771">
    <property type="component" value="Unassembled WGS sequence"/>
</dbReference>
<feature type="DNA-binding region" description="H-T-H motif" evidence="2">
    <location>
        <begin position="31"/>
        <end position="50"/>
    </location>
</feature>
<reference evidence="4 5" key="1">
    <citation type="submission" date="2018-11" db="EMBL/GenBank/DDBJ databases">
        <title>Genomes From Bacteria Associated with the Canine Oral Cavity: a Test Case for Automated Genome-Based Taxonomic Assignment.</title>
        <authorList>
            <person name="Coil D.A."/>
            <person name="Jospin G."/>
            <person name="Darling A.E."/>
            <person name="Wallis C."/>
            <person name="Davis I.J."/>
            <person name="Harris S."/>
            <person name="Eisen J.A."/>
            <person name="Holcombe L.J."/>
            <person name="O'Flynn C."/>
        </authorList>
    </citation>
    <scope>NUCLEOTIDE SEQUENCE [LARGE SCALE GENOMIC DNA]</scope>
    <source>
        <strain evidence="4 5">OH4621_COT-116</strain>
    </source>
</reference>
<dbReference type="PROSITE" id="PS50977">
    <property type="entry name" value="HTH_TETR_2"/>
    <property type="match status" value="1"/>
</dbReference>
<dbReference type="STRING" id="1123309.GCA_000377005_00631"/>
<dbReference type="AlphaFoldDB" id="A0A3P1V8P5"/>
<feature type="domain" description="HTH tetR-type" evidence="3">
    <location>
        <begin position="8"/>
        <end position="68"/>
    </location>
</feature>
<dbReference type="SUPFAM" id="SSF46689">
    <property type="entry name" value="Homeodomain-like"/>
    <property type="match status" value="1"/>
</dbReference>
<gene>
    <name evidence="4" type="ORF">EII38_07850</name>
</gene>
<evidence type="ECO:0000313" key="4">
    <source>
        <dbReference type="EMBL" id="RRD30511.1"/>
    </source>
</evidence>
<keyword evidence="5" id="KW-1185">Reference proteome</keyword>
<dbReference type="Pfam" id="PF00440">
    <property type="entry name" value="TetR_N"/>
    <property type="match status" value="1"/>
</dbReference>
<keyword evidence="1 2" id="KW-0238">DNA-binding</keyword>
<dbReference type="GO" id="GO:0003677">
    <property type="term" value="F:DNA binding"/>
    <property type="evidence" value="ECO:0007669"/>
    <property type="project" value="UniProtKB-UniRule"/>
</dbReference>
<dbReference type="PANTHER" id="PTHR43479:SF7">
    <property type="entry name" value="TETR-FAMILY TRANSCRIPTIONAL REGULATOR"/>
    <property type="match status" value="1"/>
</dbReference>
<dbReference type="EMBL" id="RQZA01000007">
    <property type="protein sequence ID" value="RRD30511.1"/>
    <property type="molecule type" value="Genomic_DNA"/>
</dbReference>
<dbReference type="InterPro" id="IPR001647">
    <property type="entry name" value="HTH_TetR"/>
</dbReference>
<dbReference type="PANTHER" id="PTHR43479">
    <property type="entry name" value="ACREF/ENVCD OPERON REPRESSOR-RELATED"/>
    <property type="match status" value="1"/>
</dbReference>
<organism evidence="4 5">
    <name type="scientific">Streptococcus minor</name>
    <dbReference type="NCBI Taxonomy" id="229549"/>
    <lineage>
        <taxon>Bacteria</taxon>
        <taxon>Bacillati</taxon>
        <taxon>Bacillota</taxon>
        <taxon>Bacilli</taxon>
        <taxon>Lactobacillales</taxon>
        <taxon>Streptococcaceae</taxon>
        <taxon>Streptococcus</taxon>
    </lineage>
</organism>
<dbReference type="Gene3D" id="1.10.357.10">
    <property type="entry name" value="Tetracycline Repressor, domain 2"/>
    <property type="match status" value="1"/>
</dbReference>
<evidence type="ECO:0000313" key="5">
    <source>
        <dbReference type="Proteomes" id="UP000281771"/>
    </source>
</evidence>
<sequence length="178" mass="20924">MTDDRRKQQTRKKLEQSLTNLLQNKSFDDITTIELANAAKISRSSFYTHYKDKYEMIEHYQKNVFANVEYIFNKHGLDKEAIILEVFDYLNREDLFAALLSHNGTREIKAFLRNKLQLLLAQDLQYRFSTEKKSDIEELYTSIYLSHAIFGACQTWIARGKKESPEEITSLLLHLLGH</sequence>
<dbReference type="InterPro" id="IPR009057">
    <property type="entry name" value="Homeodomain-like_sf"/>
</dbReference>
<evidence type="ECO:0000256" key="2">
    <source>
        <dbReference type="PROSITE-ProRule" id="PRU00335"/>
    </source>
</evidence>
<evidence type="ECO:0000256" key="1">
    <source>
        <dbReference type="ARBA" id="ARBA00023125"/>
    </source>
</evidence>
<accession>A0A3P1V8P5</accession>
<dbReference type="Pfam" id="PF14278">
    <property type="entry name" value="TetR_C_8"/>
    <property type="match status" value="1"/>
</dbReference>
<dbReference type="RefSeq" id="WP_018166558.1">
    <property type="nucleotide sequence ID" value="NZ_RQZA01000007.1"/>
</dbReference>